<evidence type="ECO:0000313" key="13">
    <source>
        <dbReference type="Proteomes" id="UP001583280"/>
    </source>
</evidence>
<feature type="compositionally biased region" description="Low complexity" evidence="11">
    <location>
        <begin position="123"/>
        <end position="142"/>
    </location>
</feature>
<comment type="subcellular location">
    <subcellularLocation>
        <location evidence="1">Nucleus</location>
        <location evidence="1">Nuclear pore complex</location>
    </subcellularLocation>
</comment>
<feature type="compositionally biased region" description="Low complexity" evidence="11">
    <location>
        <begin position="231"/>
        <end position="257"/>
    </location>
</feature>
<dbReference type="Gene3D" id="1.25.40.510">
    <property type="entry name" value="GLE1-like"/>
    <property type="match status" value="1"/>
</dbReference>
<evidence type="ECO:0000256" key="1">
    <source>
        <dbReference type="ARBA" id="ARBA00004567"/>
    </source>
</evidence>
<dbReference type="Proteomes" id="UP001583280">
    <property type="component" value="Unassembled WGS sequence"/>
</dbReference>
<keyword evidence="8" id="KW-0539">Nucleus</keyword>
<organism evidence="12 13">
    <name type="scientific">Ceratocystis pirilliformis</name>
    <dbReference type="NCBI Taxonomy" id="259994"/>
    <lineage>
        <taxon>Eukaryota</taxon>
        <taxon>Fungi</taxon>
        <taxon>Dikarya</taxon>
        <taxon>Ascomycota</taxon>
        <taxon>Pezizomycotina</taxon>
        <taxon>Sordariomycetes</taxon>
        <taxon>Hypocreomycetidae</taxon>
        <taxon>Microascales</taxon>
        <taxon>Ceratocystidaceae</taxon>
        <taxon>Ceratocystis</taxon>
    </lineage>
</organism>
<dbReference type="EMBL" id="JAWDJO010000005">
    <property type="protein sequence ID" value="KAL1901606.1"/>
    <property type="molecule type" value="Genomic_DNA"/>
</dbReference>
<evidence type="ECO:0000256" key="4">
    <source>
        <dbReference type="ARBA" id="ARBA00022816"/>
    </source>
</evidence>
<feature type="region of interest" description="Disordered" evidence="11">
    <location>
        <begin position="1"/>
        <end position="24"/>
    </location>
</feature>
<evidence type="ECO:0000256" key="3">
    <source>
        <dbReference type="ARBA" id="ARBA00022448"/>
    </source>
</evidence>
<keyword evidence="13" id="KW-1185">Reference proteome</keyword>
<accession>A0ABR3ZLR1</accession>
<evidence type="ECO:0000256" key="6">
    <source>
        <dbReference type="ARBA" id="ARBA00023010"/>
    </source>
</evidence>
<comment type="similarity">
    <text evidence="2">Belongs to the GLE1 family.</text>
</comment>
<protein>
    <recommendedName>
        <fullName evidence="9">mRNA export factor GLE1</fullName>
    </recommendedName>
    <alternativeName>
        <fullName evidence="10">Nucleoporin GLE1</fullName>
    </alternativeName>
</protein>
<dbReference type="PANTHER" id="PTHR12960">
    <property type="entry name" value="GLE-1-RELATED"/>
    <property type="match status" value="1"/>
</dbReference>
<keyword evidence="4" id="KW-0509">mRNA transport</keyword>
<evidence type="ECO:0000256" key="2">
    <source>
        <dbReference type="ARBA" id="ARBA00011056"/>
    </source>
</evidence>
<dbReference type="Pfam" id="PF07817">
    <property type="entry name" value="GLE1"/>
    <property type="match status" value="1"/>
</dbReference>
<evidence type="ECO:0000256" key="5">
    <source>
        <dbReference type="ARBA" id="ARBA00022927"/>
    </source>
</evidence>
<keyword evidence="7" id="KW-0906">Nuclear pore complex</keyword>
<evidence type="ECO:0000256" key="10">
    <source>
        <dbReference type="ARBA" id="ARBA00029983"/>
    </source>
</evidence>
<keyword evidence="5" id="KW-0653">Protein transport</keyword>
<name>A0ABR3ZLR1_9PEZI</name>
<dbReference type="InterPro" id="IPR038506">
    <property type="entry name" value="GLE1-like_sf"/>
</dbReference>
<dbReference type="PANTHER" id="PTHR12960:SF0">
    <property type="entry name" value="MRNA EXPORT FACTOR GLE1"/>
    <property type="match status" value="1"/>
</dbReference>
<evidence type="ECO:0000256" key="9">
    <source>
        <dbReference type="ARBA" id="ARBA00026227"/>
    </source>
</evidence>
<evidence type="ECO:0000256" key="11">
    <source>
        <dbReference type="SAM" id="MobiDB-lite"/>
    </source>
</evidence>
<reference evidence="12 13" key="1">
    <citation type="journal article" date="2024" name="IMA Fungus">
        <title>IMA Genome - F19 : A genome assembly and annotation guide to empower mycologists, including annotated draft genome sequences of Ceratocystis pirilliformis, Diaporthe australafricana, Fusarium ophioides, Paecilomyces lecythidis, and Sporothrix stenoceras.</title>
        <authorList>
            <person name="Aylward J."/>
            <person name="Wilson A.M."/>
            <person name="Visagie C.M."/>
            <person name="Spraker J."/>
            <person name="Barnes I."/>
            <person name="Buitendag C."/>
            <person name="Ceriani C."/>
            <person name="Del Mar Angel L."/>
            <person name="du Plessis D."/>
            <person name="Fuchs T."/>
            <person name="Gasser K."/>
            <person name="Kramer D."/>
            <person name="Li W."/>
            <person name="Munsamy K."/>
            <person name="Piso A."/>
            <person name="Price J.L."/>
            <person name="Sonnekus B."/>
            <person name="Thomas C."/>
            <person name="van der Nest A."/>
            <person name="van Dijk A."/>
            <person name="van Heerden A."/>
            <person name="van Vuuren N."/>
            <person name="Yilmaz N."/>
            <person name="Duong T.A."/>
            <person name="van der Merwe N.A."/>
            <person name="Wingfield M.J."/>
            <person name="Wingfield B.D."/>
        </authorList>
    </citation>
    <scope>NUCLEOTIDE SEQUENCE [LARGE SCALE GENOMIC DNA]</scope>
    <source>
        <strain evidence="12 13">CMW 12675</strain>
    </source>
</reference>
<evidence type="ECO:0000313" key="12">
    <source>
        <dbReference type="EMBL" id="KAL1901606.1"/>
    </source>
</evidence>
<keyword evidence="3" id="KW-0813">Transport</keyword>
<feature type="compositionally biased region" description="Pro residues" evidence="11">
    <location>
        <begin position="110"/>
        <end position="122"/>
    </location>
</feature>
<sequence>MARHRASLSTSSILASPDRSRGSHNVSGLLAEMFTDSRNSELSHRDALDQAKAEHDRVRERALRVFEMHELEVERLRIVKAQEDEQERLKRETAVLAEKQRLEALKAEKAPPPPPLPKPAPVAAPATAPASTPTTVPSADTAKSVETVKAVSSTAVTTPSTIASTLEKPTTAESTTLIGEPATTTAGKLANNPGLIAKPFGTTTSAAATVQKSLFGTPSASSAFGSAATKPAGTSPFGAAASATTTASPFGAKPAQPAAATTASRTVNGASANAIIEADPVFFPHNNRYLEIHKKLKELRRAVESASSQPGSPLKGKVGDMRREIRKSMGQLTEGAGANKIQLAKIRGVLKSSLDGTYQSPSVDVKYYVAETPQTVSDTDVHKGDQMPSLFLYLLNIFSKSVISQFINECGANPKAADPIGVLFSQIFSDKDYHWRGRSLADIMLAKLRVACPVLFGIRGNERIPAGREAIGWRRDGPDFIPEQAHWNRMAGLGAGFGAITLRDFSKTTRATPTPPTMYWATLAALVNTPVEQVSATQLVVLKSIIDGHTSRFLLFYGSAGLSALRVALIEFPKNVAKSPSREALAVVADRLLKDEGLKLT</sequence>
<comment type="caution">
    <text evidence="12">The sequence shown here is derived from an EMBL/GenBank/DDBJ whole genome shotgun (WGS) entry which is preliminary data.</text>
</comment>
<feature type="region of interest" description="Disordered" evidence="11">
    <location>
        <begin position="105"/>
        <end position="142"/>
    </location>
</feature>
<proteinExistence type="inferred from homology"/>
<feature type="region of interest" description="Disordered" evidence="11">
    <location>
        <begin position="220"/>
        <end position="257"/>
    </location>
</feature>
<evidence type="ECO:0000256" key="8">
    <source>
        <dbReference type="ARBA" id="ARBA00023242"/>
    </source>
</evidence>
<evidence type="ECO:0000256" key="7">
    <source>
        <dbReference type="ARBA" id="ARBA00023132"/>
    </source>
</evidence>
<dbReference type="InterPro" id="IPR012476">
    <property type="entry name" value="GLE1"/>
</dbReference>
<gene>
    <name evidence="12" type="ORF">Cpir12675_000476</name>
</gene>
<keyword evidence="6" id="KW-0811">Translocation</keyword>